<keyword evidence="4 6" id="KW-0472">Membrane</keyword>
<dbReference type="SMART" id="SM00679">
    <property type="entry name" value="CTNS"/>
    <property type="match status" value="2"/>
</dbReference>
<evidence type="ECO:0000256" key="6">
    <source>
        <dbReference type="SAM" id="Phobius"/>
    </source>
</evidence>
<keyword evidence="2 6" id="KW-0812">Transmembrane</keyword>
<evidence type="ECO:0000256" key="1">
    <source>
        <dbReference type="ARBA" id="ARBA00004141"/>
    </source>
</evidence>
<evidence type="ECO:0000256" key="5">
    <source>
        <dbReference type="SAM" id="MobiDB-lite"/>
    </source>
</evidence>
<accession>A0A1X2J2I3</accession>
<dbReference type="Gene3D" id="1.20.1280.290">
    <property type="match status" value="2"/>
</dbReference>
<dbReference type="OrthoDB" id="407617at2759"/>
<feature type="region of interest" description="Disordered" evidence="5">
    <location>
        <begin position="233"/>
        <end position="260"/>
    </location>
</feature>
<dbReference type="Proteomes" id="UP000193560">
    <property type="component" value="Unassembled WGS sequence"/>
</dbReference>
<name>A0A1X2J2I3_9FUNG</name>
<evidence type="ECO:0000256" key="2">
    <source>
        <dbReference type="ARBA" id="ARBA00022692"/>
    </source>
</evidence>
<feature type="compositionally biased region" description="Basic and acidic residues" evidence="5">
    <location>
        <begin position="233"/>
        <end position="245"/>
    </location>
</feature>
<organism evidence="7 8">
    <name type="scientific">Absidia repens</name>
    <dbReference type="NCBI Taxonomy" id="90262"/>
    <lineage>
        <taxon>Eukaryota</taxon>
        <taxon>Fungi</taxon>
        <taxon>Fungi incertae sedis</taxon>
        <taxon>Mucoromycota</taxon>
        <taxon>Mucoromycotina</taxon>
        <taxon>Mucoromycetes</taxon>
        <taxon>Mucorales</taxon>
        <taxon>Cunninghamellaceae</taxon>
        <taxon>Absidia</taxon>
    </lineage>
</organism>
<dbReference type="Pfam" id="PF04193">
    <property type="entry name" value="PQ-loop"/>
    <property type="match status" value="2"/>
</dbReference>
<dbReference type="PANTHER" id="PTHR16201">
    <property type="entry name" value="SEVEN TRANSMEMBRANE PROTEIN 1-RELATED"/>
    <property type="match status" value="1"/>
</dbReference>
<dbReference type="AlphaFoldDB" id="A0A1X2J2I3"/>
<keyword evidence="8" id="KW-1185">Reference proteome</keyword>
<feature type="transmembrane region" description="Helical" evidence="6">
    <location>
        <begin position="189"/>
        <end position="212"/>
    </location>
</feature>
<sequence length="260" mass="29735">MVDRNLVEQVTGYFGLVLWSFQMAPQVYKNYRRGSTEGVSPWTMLIWIFSGCTLANYNISLGVAIPLIVQPHLFYFICAMCLAQELYYGHGWSKSKSWMLYIGTLVIMGGIEVGLIFAYKRAELDQNGRAIEFFGVLPVVTILFGFLPQYWDIFRHHRVEGVSHVFLFMDFFGSMFSTISLAYRPSIDILSLVNYIGIAVFDVGIFVLYYIFQWYNGNKGKINDTESDKDFDARSEKTMGLRDEETALPSSKIEARQGLS</sequence>
<protein>
    <submittedName>
        <fullName evidence="7">PQ loop repeat-domain-containing protein</fullName>
    </submittedName>
</protein>
<dbReference type="InterPro" id="IPR051415">
    <property type="entry name" value="LAAT-1"/>
</dbReference>
<dbReference type="PANTHER" id="PTHR16201:SF37">
    <property type="entry name" value="PQ-LOOP REPEAT-CONTAINING PROTEIN"/>
    <property type="match status" value="1"/>
</dbReference>
<dbReference type="GO" id="GO:0016020">
    <property type="term" value="C:membrane"/>
    <property type="evidence" value="ECO:0007669"/>
    <property type="project" value="UniProtKB-SubCell"/>
</dbReference>
<evidence type="ECO:0000256" key="3">
    <source>
        <dbReference type="ARBA" id="ARBA00022989"/>
    </source>
</evidence>
<feature type="transmembrane region" description="Helical" evidence="6">
    <location>
        <begin position="131"/>
        <end position="151"/>
    </location>
</feature>
<feature type="transmembrane region" description="Helical" evidence="6">
    <location>
        <begin position="98"/>
        <end position="119"/>
    </location>
</feature>
<proteinExistence type="predicted"/>
<reference evidence="7 8" key="1">
    <citation type="submission" date="2016-07" db="EMBL/GenBank/DDBJ databases">
        <title>Pervasive Adenine N6-methylation of Active Genes in Fungi.</title>
        <authorList>
            <consortium name="DOE Joint Genome Institute"/>
            <person name="Mondo S.J."/>
            <person name="Dannebaum R.O."/>
            <person name="Kuo R.C."/>
            <person name="Labutti K."/>
            <person name="Haridas S."/>
            <person name="Kuo A."/>
            <person name="Salamov A."/>
            <person name="Ahrendt S.R."/>
            <person name="Lipzen A."/>
            <person name="Sullivan W."/>
            <person name="Andreopoulos W.B."/>
            <person name="Clum A."/>
            <person name="Lindquist E."/>
            <person name="Daum C."/>
            <person name="Ramamoorthy G.K."/>
            <person name="Gryganskyi A."/>
            <person name="Culley D."/>
            <person name="Magnuson J.K."/>
            <person name="James T.Y."/>
            <person name="O'Malley M.A."/>
            <person name="Stajich J.E."/>
            <person name="Spatafora J.W."/>
            <person name="Visel A."/>
            <person name="Grigoriev I.V."/>
        </authorList>
    </citation>
    <scope>NUCLEOTIDE SEQUENCE [LARGE SCALE GENOMIC DNA]</scope>
    <source>
        <strain evidence="7 8">NRRL 1336</strain>
    </source>
</reference>
<comment type="caution">
    <text evidence="7">The sequence shown here is derived from an EMBL/GenBank/DDBJ whole genome shotgun (WGS) entry which is preliminary data.</text>
</comment>
<feature type="transmembrane region" description="Helical" evidence="6">
    <location>
        <begin position="163"/>
        <end position="183"/>
    </location>
</feature>
<comment type="subcellular location">
    <subcellularLocation>
        <location evidence="1">Membrane</location>
        <topology evidence="1">Multi-pass membrane protein</topology>
    </subcellularLocation>
</comment>
<evidence type="ECO:0000313" key="7">
    <source>
        <dbReference type="EMBL" id="ORZ26036.1"/>
    </source>
</evidence>
<dbReference type="InterPro" id="IPR006603">
    <property type="entry name" value="PQ-loop_rpt"/>
</dbReference>
<gene>
    <name evidence="7" type="ORF">BCR42DRAFT_401458</name>
</gene>
<dbReference type="EMBL" id="MCGE01000001">
    <property type="protein sequence ID" value="ORZ26036.1"/>
    <property type="molecule type" value="Genomic_DNA"/>
</dbReference>
<keyword evidence="3 6" id="KW-1133">Transmembrane helix</keyword>
<evidence type="ECO:0000256" key="4">
    <source>
        <dbReference type="ARBA" id="ARBA00023136"/>
    </source>
</evidence>
<evidence type="ECO:0000313" key="8">
    <source>
        <dbReference type="Proteomes" id="UP000193560"/>
    </source>
</evidence>